<dbReference type="InterPro" id="IPR046956">
    <property type="entry name" value="RLP23-like"/>
</dbReference>
<dbReference type="PANTHER" id="PTHR48063">
    <property type="entry name" value="LRR RECEPTOR-LIKE KINASE"/>
    <property type="match status" value="1"/>
</dbReference>
<dbReference type="Pfam" id="PF08263">
    <property type="entry name" value="LRRNT_2"/>
    <property type="match status" value="1"/>
</dbReference>
<dbReference type="PANTHER" id="PTHR48063:SF98">
    <property type="entry name" value="LRR RECEPTOR-LIKE SERINE_THREONINE-PROTEIN KINASE FLS2"/>
    <property type="match status" value="1"/>
</dbReference>
<evidence type="ECO:0000256" key="9">
    <source>
        <dbReference type="ARBA" id="ARBA00023180"/>
    </source>
</evidence>
<keyword evidence="6" id="KW-1133">Transmembrane helix</keyword>
<keyword evidence="13" id="KW-1185">Reference proteome</keyword>
<feature type="domain" description="Leucine-rich repeat-containing N-terminal plant-type" evidence="11">
    <location>
        <begin position="41"/>
        <end position="81"/>
    </location>
</feature>
<feature type="signal peptide" evidence="10">
    <location>
        <begin position="1"/>
        <end position="18"/>
    </location>
</feature>
<evidence type="ECO:0000256" key="1">
    <source>
        <dbReference type="ARBA" id="ARBA00004479"/>
    </source>
</evidence>
<evidence type="ECO:0000313" key="13">
    <source>
        <dbReference type="Proteomes" id="UP001459277"/>
    </source>
</evidence>
<keyword evidence="2" id="KW-0433">Leucine-rich repeat</keyword>
<keyword evidence="9" id="KW-0325">Glycoprotein</keyword>
<reference evidence="12 13" key="1">
    <citation type="submission" date="2024-01" db="EMBL/GenBank/DDBJ databases">
        <title>A telomere-to-telomere, gap-free genome of sweet tea (Lithocarpus litseifolius).</title>
        <authorList>
            <person name="Zhou J."/>
        </authorList>
    </citation>
    <scope>NUCLEOTIDE SEQUENCE [LARGE SCALE GENOMIC DNA]</scope>
    <source>
        <strain evidence="12">Zhou-2022a</strain>
        <tissue evidence="12">Leaf</tissue>
    </source>
</reference>
<sequence>MMMMMMVLLRIIIAVTLSLLLCLLTMHPPNFCTATEVRCIESERHALLNFKQGLLDPSNRLASWIAAPDVDCCHWVGVVCDNRTGHVLQVHLRTFYPLTNDHQWGAHYEAYERSRFRGKINPSLLDLKYLIYLDLSYSYFNYTQIPKFLGSMRSLRYLNLSNAGFGGLIPHQLGNLSDLHYLNLGGGYIQLDGLFSVYLWFDRVVAIRGFLFVELA</sequence>
<keyword evidence="5" id="KW-0677">Repeat</keyword>
<evidence type="ECO:0000313" key="12">
    <source>
        <dbReference type="EMBL" id="KAL0017037.1"/>
    </source>
</evidence>
<dbReference type="Gene3D" id="3.80.10.10">
    <property type="entry name" value="Ribonuclease Inhibitor"/>
    <property type="match status" value="1"/>
</dbReference>
<evidence type="ECO:0000256" key="6">
    <source>
        <dbReference type="ARBA" id="ARBA00022989"/>
    </source>
</evidence>
<dbReference type="InterPro" id="IPR001611">
    <property type="entry name" value="Leu-rich_rpt"/>
</dbReference>
<evidence type="ECO:0000256" key="8">
    <source>
        <dbReference type="ARBA" id="ARBA00023170"/>
    </source>
</evidence>
<protein>
    <recommendedName>
        <fullName evidence="11">Leucine-rich repeat-containing N-terminal plant-type domain-containing protein</fullName>
    </recommendedName>
</protein>
<feature type="chain" id="PRO_5043923760" description="Leucine-rich repeat-containing N-terminal plant-type domain-containing protein" evidence="10">
    <location>
        <begin position="19"/>
        <end position="216"/>
    </location>
</feature>
<dbReference type="EMBL" id="JAZDWU010000001">
    <property type="protein sequence ID" value="KAL0017037.1"/>
    <property type="molecule type" value="Genomic_DNA"/>
</dbReference>
<evidence type="ECO:0000259" key="11">
    <source>
        <dbReference type="Pfam" id="PF08263"/>
    </source>
</evidence>
<dbReference type="InterPro" id="IPR032675">
    <property type="entry name" value="LRR_dom_sf"/>
</dbReference>
<proteinExistence type="predicted"/>
<dbReference type="Pfam" id="PF00560">
    <property type="entry name" value="LRR_1"/>
    <property type="match status" value="1"/>
</dbReference>
<dbReference type="GO" id="GO:0016020">
    <property type="term" value="C:membrane"/>
    <property type="evidence" value="ECO:0007669"/>
    <property type="project" value="UniProtKB-SubCell"/>
</dbReference>
<dbReference type="InterPro" id="IPR013210">
    <property type="entry name" value="LRR_N_plant-typ"/>
</dbReference>
<organism evidence="12 13">
    <name type="scientific">Lithocarpus litseifolius</name>
    <dbReference type="NCBI Taxonomy" id="425828"/>
    <lineage>
        <taxon>Eukaryota</taxon>
        <taxon>Viridiplantae</taxon>
        <taxon>Streptophyta</taxon>
        <taxon>Embryophyta</taxon>
        <taxon>Tracheophyta</taxon>
        <taxon>Spermatophyta</taxon>
        <taxon>Magnoliopsida</taxon>
        <taxon>eudicotyledons</taxon>
        <taxon>Gunneridae</taxon>
        <taxon>Pentapetalae</taxon>
        <taxon>rosids</taxon>
        <taxon>fabids</taxon>
        <taxon>Fagales</taxon>
        <taxon>Fagaceae</taxon>
        <taxon>Lithocarpus</taxon>
    </lineage>
</organism>
<keyword evidence="8" id="KW-0675">Receptor</keyword>
<evidence type="ECO:0000256" key="5">
    <source>
        <dbReference type="ARBA" id="ARBA00022737"/>
    </source>
</evidence>
<name>A0AAW2E2K5_9ROSI</name>
<evidence type="ECO:0000256" key="10">
    <source>
        <dbReference type="SAM" id="SignalP"/>
    </source>
</evidence>
<evidence type="ECO:0000256" key="3">
    <source>
        <dbReference type="ARBA" id="ARBA00022692"/>
    </source>
</evidence>
<evidence type="ECO:0000256" key="4">
    <source>
        <dbReference type="ARBA" id="ARBA00022729"/>
    </source>
</evidence>
<dbReference type="AlphaFoldDB" id="A0AAW2E2K5"/>
<comment type="subcellular location">
    <subcellularLocation>
        <location evidence="1">Membrane</location>
        <topology evidence="1">Single-pass type I membrane protein</topology>
    </subcellularLocation>
</comment>
<accession>A0AAW2E2K5</accession>
<keyword evidence="3" id="KW-0812">Transmembrane</keyword>
<comment type="caution">
    <text evidence="12">The sequence shown here is derived from an EMBL/GenBank/DDBJ whole genome shotgun (WGS) entry which is preliminary data.</text>
</comment>
<evidence type="ECO:0000256" key="7">
    <source>
        <dbReference type="ARBA" id="ARBA00023136"/>
    </source>
</evidence>
<evidence type="ECO:0000256" key="2">
    <source>
        <dbReference type="ARBA" id="ARBA00022614"/>
    </source>
</evidence>
<dbReference type="Proteomes" id="UP001459277">
    <property type="component" value="Unassembled WGS sequence"/>
</dbReference>
<dbReference type="SUPFAM" id="SSF52058">
    <property type="entry name" value="L domain-like"/>
    <property type="match status" value="1"/>
</dbReference>
<keyword evidence="7" id="KW-0472">Membrane</keyword>
<gene>
    <name evidence="12" type="ORF">SO802_004106</name>
</gene>
<keyword evidence="4 10" id="KW-0732">Signal</keyword>